<dbReference type="Proteomes" id="UP000264310">
    <property type="component" value="Unassembled WGS sequence"/>
</dbReference>
<dbReference type="Pfam" id="PF13467">
    <property type="entry name" value="RHH_4"/>
    <property type="match status" value="1"/>
</dbReference>
<dbReference type="RefSeq" id="WP_116684143.1">
    <property type="nucleotide sequence ID" value="NZ_QURL01000006.1"/>
</dbReference>
<feature type="domain" description="Ribbon-helix-helix" evidence="1">
    <location>
        <begin position="3"/>
        <end position="65"/>
    </location>
</feature>
<name>A0A371X074_9HYPH</name>
<gene>
    <name evidence="2" type="ORF">DYI37_15385</name>
</gene>
<evidence type="ECO:0000313" key="2">
    <source>
        <dbReference type="EMBL" id="RFC62619.1"/>
    </source>
</evidence>
<dbReference type="InterPro" id="IPR038268">
    <property type="entry name" value="RHH_sf"/>
</dbReference>
<protein>
    <submittedName>
        <fullName evidence="2">Aryl-sulfate sulfotransferase</fullName>
    </submittedName>
</protein>
<dbReference type="GO" id="GO:0016740">
    <property type="term" value="F:transferase activity"/>
    <property type="evidence" value="ECO:0007669"/>
    <property type="project" value="UniProtKB-KW"/>
</dbReference>
<keyword evidence="2" id="KW-0808">Transferase</keyword>
<evidence type="ECO:0000259" key="1">
    <source>
        <dbReference type="Pfam" id="PF13467"/>
    </source>
</evidence>
<reference evidence="2 3" key="1">
    <citation type="submission" date="2018-08" db="EMBL/GenBank/DDBJ databases">
        <title>Fulvimarina sp. 85, whole genome shotgun sequence.</title>
        <authorList>
            <person name="Tuo L."/>
        </authorList>
    </citation>
    <scope>NUCLEOTIDE SEQUENCE [LARGE SCALE GENOMIC DNA]</scope>
    <source>
        <strain evidence="2 3">85</strain>
    </source>
</reference>
<evidence type="ECO:0000313" key="3">
    <source>
        <dbReference type="Proteomes" id="UP000264310"/>
    </source>
</evidence>
<sequence>MTVKRSLSIRGHRTSITLEEPFWRHLGHLAEERGTSVASLVAEMDAARDPDVNLSSAIRVALFETVLSRLDEVAGSRADPNA</sequence>
<dbReference type="InterPro" id="IPR027373">
    <property type="entry name" value="RHH_dom"/>
</dbReference>
<dbReference type="AlphaFoldDB" id="A0A371X074"/>
<organism evidence="2 3">
    <name type="scientific">Fulvimarina endophytica</name>
    <dbReference type="NCBI Taxonomy" id="2293836"/>
    <lineage>
        <taxon>Bacteria</taxon>
        <taxon>Pseudomonadati</taxon>
        <taxon>Pseudomonadota</taxon>
        <taxon>Alphaproteobacteria</taxon>
        <taxon>Hyphomicrobiales</taxon>
        <taxon>Aurantimonadaceae</taxon>
        <taxon>Fulvimarina</taxon>
    </lineage>
</organism>
<dbReference type="EMBL" id="QURL01000006">
    <property type="protein sequence ID" value="RFC62619.1"/>
    <property type="molecule type" value="Genomic_DNA"/>
</dbReference>
<proteinExistence type="predicted"/>
<accession>A0A371X074</accession>
<keyword evidence="3" id="KW-1185">Reference proteome</keyword>
<dbReference type="OrthoDB" id="7477016at2"/>
<dbReference type="Gene3D" id="1.10.3990.20">
    <property type="entry name" value="protein bp1543"/>
    <property type="match status" value="1"/>
</dbReference>
<comment type="caution">
    <text evidence="2">The sequence shown here is derived from an EMBL/GenBank/DDBJ whole genome shotgun (WGS) entry which is preliminary data.</text>
</comment>